<dbReference type="InterPro" id="IPR000770">
    <property type="entry name" value="SAND_dom"/>
</dbReference>
<feature type="non-terminal residue" evidence="3">
    <location>
        <position position="1"/>
    </location>
</feature>
<dbReference type="Proteomes" id="UP001239994">
    <property type="component" value="Unassembled WGS sequence"/>
</dbReference>
<dbReference type="GO" id="GO:0003677">
    <property type="term" value="F:DNA binding"/>
    <property type="evidence" value="ECO:0007669"/>
    <property type="project" value="InterPro"/>
</dbReference>
<dbReference type="Pfam" id="PF17919">
    <property type="entry name" value="RT_RNaseH_2"/>
    <property type="match status" value="1"/>
</dbReference>
<dbReference type="PANTHER" id="PTHR34072">
    <property type="entry name" value="ENZYMATIC POLYPROTEIN-RELATED"/>
    <property type="match status" value="1"/>
</dbReference>
<dbReference type="Gene3D" id="3.10.390.10">
    <property type="entry name" value="SAND domain-like"/>
    <property type="match status" value="1"/>
</dbReference>
<dbReference type="SUPFAM" id="SSF56672">
    <property type="entry name" value="DNA/RNA polymerases"/>
    <property type="match status" value="1"/>
</dbReference>
<dbReference type="PROSITE" id="PS50864">
    <property type="entry name" value="SAND"/>
    <property type="match status" value="1"/>
</dbReference>
<dbReference type="PANTHER" id="PTHR34072:SF42">
    <property type="entry name" value="INTEGRASE CATALYTIC DOMAIN-CONTAINING PROTEIN"/>
    <property type="match status" value="1"/>
</dbReference>
<accession>A0AAD8YQY2</accession>
<dbReference type="AlphaFoldDB" id="A0AAD8YQY2"/>
<evidence type="ECO:0000313" key="3">
    <source>
        <dbReference type="EMBL" id="KAK1785607.1"/>
    </source>
</evidence>
<organism evidence="3 4">
    <name type="scientific">Electrophorus voltai</name>
    <dbReference type="NCBI Taxonomy" id="2609070"/>
    <lineage>
        <taxon>Eukaryota</taxon>
        <taxon>Metazoa</taxon>
        <taxon>Chordata</taxon>
        <taxon>Craniata</taxon>
        <taxon>Vertebrata</taxon>
        <taxon>Euteleostomi</taxon>
        <taxon>Actinopterygii</taxon>
        <taxon>Neopterygii</taxon>
        <taxon>Teleostei</taxon>
        <taxon>Ostariophysi</taxon>
        <taxon>Gymnotiformes</taxon>
        <taxon>Gymnotoidei</taxon>
        <taxon>Gymnotidae</taxon>
        <taxon>Electrophorus</taxon>
    </lineage>
</organism>
<protein>
    <recommendedName>
        <fullName evidence="2">SAND domain-containing protein</fullName>
    </recommendedName>
</protein>
<proteinExistence type="predicted"/>
<evidence type="ECO:0000256" key="1">
    <source>
        <dbReference type="SAM" id="MobiDB-lite"/>
    </source>
</evidence>
<dbReference type="SMART" id="SM00258">
    <property type="entry name" value="SAND"/>
    <property type="match status" value="1"/>
</dbReference>
<sequence>VKKYSPQSEENTAKKRRGRSKRKKSVEETEDDEQPGPSSSSSPNQQKSPKKPKFSSAVKRGEKLPVTCGNKKGTLCGNKLAKGGACIHSQGCWFTPSDFERFAGKGSWKNWKLSIRCQNTTLKKLIKGKMTIHSGPNISMFTDVLGQPSNTADRSILPELEDIPKSQWATHNNDVGFIDCPHYKHDTRLLTLARPLTDLFRGKTKQLRWGEAAERAFTDLKTAFSTAPVLQQPNLERPFTVEVDASDVGVGVVLSQVRGEEGKLRLIAYFSRKLSPSKRNYGVGDRELLLMKPVLEEWRHWLEGERHPFTIITDHKNL</sequence>
<feature type="compositionally biased region" description="Basic residues" evidence="1">
    <location>
        <begin position="14"/>
        <end position="24"/>
    </location>
</feature>
<feature type="compositionally biased region" description="Polar residues" evidence="1">
    <location>
        <begin position="1"/>
        <end position="10"/>
    </location>
</feature>
<dbReference type="InterPro" id="IPR041577">
    <property type="entry name" value="RT_RNaseH_2"/>
</dbReference>
<evidence type="ECO:0000313" key="4">
    <source>
        <dbReference type="Proteomes" id="UP001239994"/>
    </source>
</evidence>
<comment type="caution">
    <text evidence="3">The sequence shown here is derived from an EMBL/GenBank/DDBJ whole genome shotgun (WGS) entry which is preliminary data.</text>
</comment>
<dbReference type="InterPro" id="IPR043128">
    <property type="entry name" value="Rev_trsase/Diguanyl_cyclase"/>
</dbReference>
<reference evidence="3" key="1">
    <citation type="submission" date="2023-03" db="EMBL/GenBank/DDBJ databases">
        <title>Electrophorus voltai genome.</title>
        <authorList>
            <person name="Bian C."/>
        </authorList>
    </citation>
    <scope>NUCLEOTIDE SEQUENCE</scope>
    <source>
        <strain evidence="3">CB-2022</strain>
        <tissue evidence="3">Muscle</tissue>
    </source>
</reference>
<dbReference type="Pfam" id="PF01342">
    <property type="entry name" value="SAND"/>
    <property type="match status" value="1"/>
</dbReference>
<dbReference type="EMBL" id="JAROKS010000026">
    <property type="protein sequence ID" value="KAK1785607.1"/>
    <property type="molecule type" value="Genomic_DNA"/>
</dbReference>
<feature type="region of interest" description="Disordered" evidence="1">
    <location>
        <begin position="1"/>
        <end position="58"/>
    </location>
</feature>
<gene>
    <name evidence="3" type="ORF">P4O66_018972</name>
</gene>
<evidence type="ECO:0000259" key="2">
    <source>
        <dbReference type="PROSITE" id="PS50864"/>
    </source>
</evidence>
<feature type="compositionally biased region" description="Low complexity" evidence="1">
    <location>
        <begin position="35"/>
        <end position="47"/>
    </location>
</feature>
<dbReference type="Gene3D" id="3.30.70.270">
    <property type="match status" value="1"/>
</dbReference>
<dbReference type="InterPro" id="IPR010919">
    <property type="entry name" value="SAND-like_dom_sf"/>
</dbReference>
<feature type="domain" description="SAND" evidence="2">
    <location>
        <begin position="49"/>
        <end position="132"/>
    </location>
</feature>
<dbReference type="InterPro" id="IPR043502">
    <property type="entry name" value="DNA/RNA_pol_sf"/>
</dbReference>
<keyword evidence="4" id="KW-1185">Reference proteome</keyword>
<name>A0AAD8YQY2_9TELE</name>
<dbReference type="CDD" id="cd09274">
    <property type="entry name" value="RNase_HI_RT_Ty3"/>
    <property type="match status" value="1"/>
</dbReference>
<dbReference type="SUPFAM" id="SSF63763">
    <property type="entry name" value="SAND domain-like"/>
    <property type="match status" value="1"/>
</dbReference>